<dbReference type="SUPFAM" id="SSF55545">
    <property type="entry name" value="beta-N-acetylhexosaminidase-like domain"/>
    <property type="match status" value="1"/>
</dbReference>
<evidence type="ECO:0000256" key="6">
    <source>
        <dbReference type="PIRSR" id="PIRSR625705-1"/>
    </source>
</evidence>
<dbReference type="PANTHER" id="PTHR22600:SF57">
    <property type="entry name" value="BETA-N-ACETYLHEXOSAMINIDASE"/>
    <property type="match status" value="1"/>
</dbReference>
<dbReference type="GO" id="GO:0004563">
    <property type="term" value="F:beta-N-acetylhexosaminidase activity"/>
    <property type="evidence" value="ECO:0007669"/>
    <property type="project" value="UniProtKB-EC"/>
</dbReference>
<evidence type="ECO:0000256" key="5">
    <source>
        <dbReference type="ARBA" id="ARBA00023295"/>
    </source>
</evidence>
<feature type="domain" description="Glycoside hydrolase family 20 catalytic" evidence="8">
    <location>
        <begin position="157"/>
        <end position="507"/>
    </location>
</feature>
<dbReference type="Pfam" id="PF02838">
    <property type="entry name" value="Glyco_hydro_20b"/>
    <property type="match status" value="1"/>
</dbReference>
<feature type="active site" description="Proton donor" evidence="6">
    <location>
        <position position="324"/>
    </location>
</feature>
<dbReference type="InterPro" id="IPR025705">
    <property type="entry name" value="Beta_hexosaminidase_sua/sub"/>
</dbReference>
<dbReference type="AlphaFoldDB" id="A0A4S2B4Y0"/>
<dbReference type="InterPro" id="IPR029018">
    <property type="entry name" value="Hex-like_dom2"/>
</dbReference>
<keyword evidence="7" id="KW-0732">Signal</keyword>
<dbReference type="PANTHER" id="PTHR22600">
    <property type="entry name" value="BETA-HEXOSAMINIDASE"/>
    <property type="match status" value="1"/>
</dbReference>
<dbReference type="Gene3D" id="3.30.379.10">
    <property type="entry name" value="Chitobiase/beta-hexosaminidase domain 2-like"/>
    <property type="match status" value="1"/>
</dbReference>
<sequence>MKTFFTFQRTGICLLLAMLLSVCHIQAQNNLAALLPLPNHIQQGEGLFRLSENEKMVISSGTLSFIANELQNIWHQRFDMELPIGTEGRIKLLLNSEIPDYEQYRLSITPNEITIEGKTAAGILYGIYTLDQVLLGDVINTGNKKIQSLFIKDSPAYAHRALMLDPARHFLPVDDVKHYIRQMARYKFNVLQLHLSDDQGWRIEIKSHPKLTEVGAFRTPQGGNNGPDNGFYTQEQIKDLVEYAANLNVEIIPEIDIPGHTAAILTAYPELRCDIHKDSIFKLGKTDNVMLSAANPQVYKLLDDVIREMSLLFPSKKIHLGGDESAIKKNWAKSPENLQLMKEHGYTNPDQLMNIFFGKVLTSTKRYGLHTILWCELDNIYYPASKYLFDYPQDVTLVTWRNALTPKCIELTRKSNNTLILAPGEYAYLDYPQYKNDFPEFHNWGMPITTLQKTFSFDPTYKLEADKRKQIIGIMGTLWGEAIKDINRATYMTFPRGLALAEAGWNKNPGTDWKDFKRRMLPNLYNLIQRGVSIRVPFEVFGKNEN</sequence>
<dbReference type="Gene3D" id="3.20.20.80">
    <property type="entry name" value="Glycosidases"/>
    <property type="match status" value="1"/>
</dbReference>
<dbReference type="EC" id="3.2.1.52" evidence="3"/>
<dbReference type="GO" id="GO:0005975">
    <property type="term" value="P:carbohydrate metabolic process"/>
    <property type="evidence" value="ECO:0007669"/>
    <property type="project" value="InterPro"/>
</dbReference>
<dbReference type="InterPro" id="IPR017853">
    <property type="entry name" value="GH"/>
</dbReference>
<dbReference type="CDD" id="cd06563">
    <property type="entry name" value="GH20_chitobiase-like"/>
    <property type="match status" value="1"/>
</dbReference>
<dbReference type="RefSeq" id="WP_136009106.1">
    <property type="nucleotide sequence ID" value="NZ_SRYZ01000003.1"/>
</dbReference>
<evidence type="ECO:0000256" key="2">
    <source>
        <dbReference type="ARBA" id="ARBA00006285"/>
    </source>
</evidence>
<keyword evidence="4" id="KW-0378">Hydrolase</keyword>
<dbReference type="InterPro" id="IPR015882">
    <property type="entry name" value="HEX_bac_N"/>
</dbReference>
<feature type="chain" id="PRO_5020477216" description="beta-N-acetylhexosaminidase" evidence="7">
    <location>
        <begin position="28"/>
        <end position="546"/>
    </location>
</feature>
<dbReference type="PRINTS" id="PR00738">
    <property type="entry name" value="GLHYDRLASE20"/>
</dbReference>
<feature type="domain" description="Beta-hexosaminidase bacterial type N-terminal" evidence="9">
    <location>
        <begin position="34"/>
        <end position="153"/>
    </location>
</feature>
<gene>
    <name evidence="10" type="ORF">E5355_02910</name>
</gene>
<name>A0A4S2B4Y0_9BACE</name>
<comment type="caution">
    <text evidence="10">The sequence shown here is derived from an EMBL/GenBank/DDBJ whole genome shotgun (WGS) entry which is preliminary data.</text>
</comment>
<dbReference type="Proteomes" id="UP000310532">
    <property type="component" value="Unassembled WGS sequence"/>
</dbReference>
<dbReference type="InterPro" id="IPR015883">
    <property type="entry name" value="Glyco_hydro_20_cat"/>
</dbReference>
<evidence type="ECO:0000256" key="3">
    <source>
        <dbReference type="ARBA" id="ARBA00012663"/>
    </source>
</evidence>
<dbReference type="Pfam" id="PF00728">
    <property type="entry name" value="Glyco_hydro_20"/>
    <property type="match status" value="1"/>
</dbReference>
<evidence type="ECO:0000256" key="1">
    <source>
        <dbReference type="ARBA" id="ARBA00001231"/>
    </source>
</evidence>
<evidence type="ECO:0000256" key="7">
    <source>
        <dbReference type="SAM" id="SignalP"/>
    </source>
</evidence>
<accession>A0A4S2B4Y0</accession>
<dbReference type="EMBL" id="SRYZ01000003">
    <property type="protein sequence ID" value="TGY09186.1"/>
    <property type="molecule type" value="Genomic_DNA"/>
</dbReference>
<evidence type="ECO:0000256" key="4">
    <source>
        <dbReference type="ARBA" id="ARBA00022801"/>
    </source>
</evidence>
<dbReference type="SUPFAM" id="SSF51445">
    <property type="entry name" value="(Trans)glycosidases"/>
    <property type="match status" value="1"/>
</dbReference>
<evidence type="ECO:0000313" key="11">
    <source>
        <dbReference type="Proteomes" id="UP000310532"/>
    </source>
</evidence>
<comment type="similarity">
    <text evidence="2">Belongs to the glycosyl hydrolase 20 family.</text>
</comment>
<proteinExistence type="inferred from homology"/>
<dbReference type="GO" id="GO:0030203">
    <property type="term" value="P:glycosaminoglycan metabolic process"/>
    <property type="evidence" value="ECO:0007669"/>
    <property type="project" value="TreeGrafter"/>
</dbReference>
<dbReference type="GO" id="GO:0016020">
    <property type="term" value="C:membrane"/>
    <property type="evidence" value="ECO:0007669"/>
    <property type="project" value="TreeGrafter"/>
</dbReference>
<evidence type="ECO:0000259" key="9">
    <source>
        <dbReference type="Pfam" id="PF02838"/>
    </source>
</evidence>
<organism evidence="10 11">
    <name type="scientific">Bacteroides muris</name>
    <name type="common">ex Afrizal et al. 2022</name>
    <dbReference type="NCBI Taxonomy" id="2516960"/>
    <lineage>
        <taxon>Bacteria</taxon>
        <taxon>Pseudomonadati</taxon>
        <taxon>Bacteroidota</taxon>
        <taxon>Bacteroidia</taxon>
        <taxon>Bacteroidales</taxon>
        <taxon>Bacteroidaceae</taxon>
        <taxon>Bacteroides</taxon>
    </lineage>
</organism>
<protein>
    <recommendedName>
        <fullName evidence="3">beta-N-acetylhexosaminidase</fullName>
        <ecNumber evidence="3">3.2.1.52</ecNumber>
    </recommendedName>
</protein>
<evidence type="ECO:0000259" key="8">
    <source>
        <dbReference type="Pfam" id="PF00728"/>
    </source>
</evidence>
<keyword evidence="11" id="KW-1185">Reference proteome</keyword>
<feature type="signal peptide" evidence="7">
    <location>
        <begin position="1"/>
        <end position="27"/>
    </location>
</feature>
<reference evidence="10 11" key="1">
    <citation type="submission" date="2019-04" db="EMBL/GenBank/DDBJ databases">
        <title>Microbes associate with the intestines of laboratory mice.</title>
        <authorList>
            <person name="Navarre W."/>
            <person name="Wong E."/>
            <person name="Huang K."/>
            <person name="Tropini C."/>
            <person name="Ng K."/>
            <person name="Yu B."/>
        </authorList>
    </citation>
    <scope>NUCLEOTIDE SEQUENCE [LARGE SCALE GENOMIC DNA]</scope>
    <source>
        <strain evidence="10 11">NM69_E16B</strain>
    </source>
</reference>
<keyword evidence="5" id="KW-0326">Glycosidase</keyword>
<comment type="catalytic activity">
    <reaction evidence="1">
        <text>Hydrolysis of terminal non-reducing N-acetyl-D-hexosamine residues in N-acetyl-beta-D-hexosaminides.</text>
        <dbReference type="EC" id="3.2.1.52"/>
    </reaction>
</comment>
<evidence type="ECO:0000313" key="10">
    <source>
        <dbReference type="EMBL" id="TGY09186.1"/>
    </source>
</evidence>